<dbReference type="AlphaFoldDB" id="A0A4S3MJ36"/>
<sequence>MHICIYEADRPSEALQPRFGTYAQMFQDWLGAALPEARFSLAHLAGGEAPPPPGSVDGVLITGARAGVPDGLDWVARLMDHLRDLRAARVAVAGICFGHQVMAQAWGGRVDRAACGWTIGRHLHAPTPDGQAVFGTMPLACVSVHQDQVIDPPPGVRVLLASDRSPHGAFRYDFPAMSVQFHPEFGGDYVEAVLESGLGLRFADDLVAGAREGLHERLDGAIVAEGFARFFRETIGRRG</sequence>
<keyword evidence="2" id="KW-0808">Transferase</keyword>
<dbReference type="EMBL" id="SSND01000005">
    <property type="protein sequence ID" value="THD81387.1"/>
    <property type="molecule type" value="Genomic_DNA"/>
</dbReference>
<dbReference type="InterPro" id="IPR044992">
    <property type="entry name" value="ChyE-like"/>
</dbReference>
<dbReference type="Proteomes" id="UP000309450">
    <property type="component" value="Unassembled WGS sequence"/>
</dbReference>
<dbReference type="PROSITE" id="PS51273">
    <property type="entry name" value="GATASE_TYPE_1"/>
    <property type="match status" value="1"/>
</dbReference>
<evidence type="ECO:0000313" key="2">
    <source>
        <dbReference type="EMBL" id="THD81387.1"/>
    </source>
</evidence>
<comment type="caution">
    <text evidence="2">The sequence shown here is derived from an EMBL/GenBank/DDBJ whole genome shotgun (WGS) entry which is preliminary data.</text>
</comment>
<dbReference type="CDD" id="cd01741">
    <property type="entry name" value="GATase1_1"/>
    <property type="match status" value="1"/>
</dbReference>
<dbReference type="OrthoDB" id="7365442at2"/>
<dbReference type="GO" id="GO:0005829">
    <property type="term" value="C:cytosol"/>
    <property type="evidence" value="ECO:0007669"/>
    <property type="project" value="TreeGrafter"/>
</dbReference>
<dbReference type="InterPro" id="IPR017926">
    <property type="entry name" value="GATASE"/>
</dbReference>
<reference evidence="2 3" key="1">
    <citation type="submission" date="2019-04" db="EMBL/GenBank/DDBJ databases">
        <title>Draft genome sequence of Gemmobacter aestuarii sp. nov.</title>
        <authorList>
            <person name="Hameed A."/>
            <person name="Lin S.-Y."/>
            <person name="Shahina M."/>
            <person name="Lai W.-A."/>
            <person name="Young C.-C."/>
        </authorList>
    </citation>
    <scope>NUCLEOTIDE SEQUENCE [LARGE SCALE GENOMIC DNA]</scope>
    <source>
        <strain evidence="2 3">CC-PW-75</strain>
    </source>
</reference>
<accession>A0A4S3MJ36</accession>
<gene>
    <name evidence="2" type="ORF">E7811_15800</name>
</gene>
<protein>
    <submittedName>
        <fullName evidence="2">Type 1 glutamine amidotransferase</fullName>
    </submittedName>
</protein>
<keyword evidence="2" id="KW-0315">Glutamine amidotransferase</keyword>
<dbReference type="SUPFAM" id="SSF52317">
    <property type="entry name" value="Class I glutamine amidotransferase-like"/>
    <property type="match status" value="1"/>
</dbReference>
<evidence type="ECO:0000313" key="3">
    <source>
        <dbReference type="Proteomes" id="UP000309450"/>
    </source>
</evidence>
<proteinExistence type="predicted"/>
<dbReference type="InterPro" id="IPR029062">
    <property type="entry name" value="Class_I_gatase-like"/>
</dbReference>
<keyword evidence="3" id="KW-1185">Reference proteome</keyword>
<dbReference type="GO" id="GO:0016740">
    <property type="term" value="F:transferase activity"/>
    <property type="evidence" value="ECO:0007669"/>
    <property type="project" value="UniProtKB-KW"/>
</dbReference>
<feature type="domain" description="Glutamine amidotransferase" evidence="1">
    <location>
        <begin position="70"/>
        <end position="185"/>
    </location>
</feature>
<dbReference type="Gene3D" id="3.40.50.880">
    <property type="match status" value="1"/>
</dbReference>
<evidence type="ECO:0000259" key="1">
    <source>
        <dbReference type="Pfam" id="PF00117"/>
    </source>
</evidence>
<dbReference type="RefSeq" id="WP_136395645.1">
    <property type="nucleotide sequence ID" value="NZ_SSND01000005.1"/>
</dbReference>
<dbReference type="PANTHER" id="PTHR42695">
    <property type="entry name" value="GLUTAMINE AMIDOTRANSFERASE YLR126C-RELATED"/>
    <property type="match status" value="1"/>
</dbReference>
<organism evidence="2 3">
    <name type="scientific">Aliigemmobacter aestuarii</name>
    <dbReference type="NCBI Taxonomy" id="1445661"/>
    <lineage>
        <taxon>Bacteria</taxon>
        <taxon>Pseudomonadati</taxon>
        <taxon>Pseudomonadota</taxon>
        <taxon>Alphaproteobacteria</taxon>
        <taxon>Rhodobacterales</taxon>
        <taxon>Paracoccaceae</taxon>
        <taxon>Aliigemmobacter</taxon>
    </lineage>
</organism>
<dbReference type="PANTHER" id="PTHR42695:SF5">
    <property type="entry name" value="GLUTAMINE AMIDOTRANSFERASE YLR126C-RELATED"/>
    <property type="match status" value="1"/>
</dbReference>
<dbReference type="Pfam" id="PF00117">
    <property type="entry name" value="GATase"/>
    <property type="match status" value="1"/>
</dbReference>
<name>A0A4S3MJ36_9RHOB</name>